<protein>
    <submittedName>
        <fullName evidence="1">Uncharacterized protein</fullName>
    </submittedName>
</protein>
<dbReference type="Proteomes" id="UP001041814">
    <property type="component" value="Unassembled WGS sequence"/>
</dbReference>
<organism evidence="1 2">
    <name type="scientific">Rubrivivax gelatinosus</name>
    <name type="common">Rhodocyclus gelatinosus</name>
    <name type="synonym">Rhodopseudomonas gelatinosa</name>
    <dbReference type="NCBI Taxonomy" id="28068"/>
    <lineage>
        <taxon>Bacteria</taxon>
        <taxon>Pseudomonadati</taxon>
        <taxon>Pseudomonadota</taxon>
        <taxon>Betaproteobacteria</taxon>
        <taxon>Burkholderiales</taxon>
        <taxon>Sphaerotilaceae</taxon>
        <taxon>Rubrivivax</taxon>
    </lineage>
</organism>
<gene>
    <name evidence="1" type="ORF">CKO43_23155</name>
</gene>
<reference evidence="1" key="1">
    <citation type="submission" date="2017-08" db="EMBL/GenBank/DDBJ databases">
        <authorList>
            <person name="Imhoff J.F."/>
            <person name="Rahn T."/>
            <person name="Kuenzel S."/>
            <person name="Neulinger S.C."/>
        </authorList>
    </citation>
    <scope>NUCLEOTIDE SEQUENCE</scope>
    <source>
        <strain evidence="1">IM 151</strain>
    </source>
</reference>
<reference evidence="1" key="2">
    <citation type="journal article" date="2020" name="Microorganisms">
        <title>Osmotic Adaptation and Compatible Solute Biosynthesis of Phototrophic Bacteria as Revealed from Genome Analyses.</title>
        <authorList>
            <person name="Imhoff J.F."/>
            <person name="Rahn T."/>
            <person name="Kunzel S."/>
            <person name="Keller A."/>
            <person name="Neulinger S.C."/>
        </authorList>
    </citation>
    <scope>NUCLEOTIDE SEQUENCE</scope>
    <source>
        <strain evidence="1">IM 151</strain>
    </source>
</reference>
<dbReference type="EMBL" id="NRRU01000140">
    <property type="protein sequence ID" value="MBK1715652.1"/>
    <property type="molecule type" value="Genomic_DNA"/>
</dbReference>
<name>A0ABS1E411_RUBGE</name>
<evidence type="ECO:0000313" key="1">
    <source>
        <dbReference type="EMBL" id="MBK1715652.1"/>
    </source>
</evidence>
<proteinExistence type="predicted"/>
<keyword evidence="2" id="KW-1185">Reference proteome</keyword>
<comment type="caution">
    <text evidence="1">The sequence shown here is derived from an EMBL/GenBank/DDBJ whole genome shotgun (WGS) entry which is preliminary data.</text>
</comment>
<sequence>MDTTPVLIRTTRDGRRVEVVGGWVCLDGRPEAQELVALDEHPNRKAVLEVCPDASHMAGRLPLTLAEASVAQAALRQAQDRFDGSPAAVRERLRQVVWQRSALDHGVD</sequence>
<evidence type="ECO:0000313" key="2">
    <source>
        <dbReference type="Proteomes" id="UP001041814"/>
    </source>
</evidence>
<accession>A0ABS1E411</accession>
<dbReference type="RefSeq" id="WP_200230940.1">
    <property type="nucleotide sequence ID" value="NZ_NRRT01000054.1"/>
</dbReference>